<feature type="chain" id="PRO_5046022154" description="Porin" evidence="1">
    <location>
        <begin position="25"/>
        <end position="402"/>
    </location>
</feature>
<proteinExistence type="predicted"/>
<dbReference type="Proteomes" id="UP001465153">
    <property type="component" value="Unassembled WGS sequence"/>
</dbReference>
<dbReference type="RefSeq" id="WP_353303819.1">
    <property type="nucleotide sequence ID" value="NZ_BAABWN010000010.1"/>
</dbReference>
<accession>A0ABQ0AC89</accession>
<evidence type="ECO:0000256" key="1">
    <source>
        <dbReference type="SAM" id="SignalP"/>
    </source>
</evidence>
<sequence length="402" mass="45730">MNVIALKKPYLLFGLLSLSGAACAESNWDFSGNIELESRYFVESPQFDAQDDQKFQNAVDSTLEFRWRNNNGNQRISIIPYLRWDAQDNERSLVDLQESYWALESNNLELLVGINTVFWGVTESVHLVDIINQTDSVADIDGEQKLGQAMINLAWQQDWGLLNVFVLPGFRERTFAGIEGRLRTPVPVDNDRANFESGADKNHVDFALRYSHYIGDFDIGISYFSGTSREARFTINENGTQLIPIYDQINQLGFDGQYTKDAWLWKLEAIVRQGHSDTFLAAIGGFEYTQYQIFDTNADLGYLLEYQYDDRDDEEPLSIADNDIFAGARLALNDPQDTSVLAGIVYDHESDEVFLNVEAETRIGDNYTITGRARFINNTDSSDALDSLSEDDYIEISIARYF</sequence>
<evidence type="ECO:0000313" key="2">
    <source>
        <dbReference type="EMBL" id="GAA6169261.1"/>
    </source>
</evidence>
<keyword evidence="1" id="KW-0732">Signal</keyword>
<evidence type="ECO:0000313" key="3">
    <source>
        <dbReference type="Proteomes" id="UP001465153"/>
    </source>
</evidence>
<protein>
    <recommendedName>
        <fullName evidence="4">Porin</fullName>
    </recommendedName>
</protein>
<reference evidence="2 3" key="1">
    <citation type="submission" date="2024-04" db="EMBL/GenBank/DDBJ databases">
        <title>Draft genome sequence of Sessilibacter corallicola NBRC 116591.</title>
        <authorList>
            <person name="Miyakawa T."/>
            <person name="Kusuya Y."/>
            <person name="Miura T."/>
        </authorList>
    </citation>
    <scope>NUCLEOTIDE SEQUENCE [LARGE SCALE GENOMIC DNA]</scope>
    <source>
        <strain evidence="2 3">KU-00831-HH</strain>
    </source>
</reference>
<gene>
    <name evidence="2" type="ORF">NBRC116591_30720</name>
</gene>
<comment type="caution">
    <text evidence="2">The sequence shown here is derived from an EMBL/GenBank/DDBJ whole genome shotgun (WGS) entry which is preliminary data.</text>
</comment>
<dbReference type="PROSITE" id="PS51257">
    <property type="entry name" value="PROKAR_LIPOPROTEIN"/>
    <property type="match status" value="1"/>
</dbReference>
<organism evidence="2 3">
    <name type="scientific">Sessilibacter corallicola</name>
    <dbReference type="NCBI Taxonomy" id="2904075"/>
    <lineage>
        <taxon>Bacteria</taxon>
        <taxon>Pseudomonadati</taxon>
        <taxon>Pseudomonadota</taxon>
        <taxon>Gammaproteobacteria</taxon>
        <taxon>Cellvibrionales</taxon>
        <taxon>Cellvibrionaceae</taxon>
        <taxon>Sessilibacter</taxon>
    </lineage>
</organism>
<evidence type="ECO:0008006" key="4">
    <source>
        <dbReference type="Google" id="ProtNLM"/>
    </source>
</evidence>
<dbReference type="EMBL" id="BAABWN010000010">
    <property type="protein sequence ID" value="GAA6169261.1"/>
    <property type="molecule type" value="Genomic_DNA"/>
</dbReference>
<keyword evidence="3" id="KW-1185">Reference proteome</keyword>
<name>A0ABQ0AC89_9GAMM</name>
<feature type="signal peptide" evidence="1">
    <location>
        <begin position="1"/>
        <end position="24"/>
    </location>
</feature>